<name>A0ABW1UG31_9LACO</name>
<dbReference type="InterPro" id="IPR043148">
    <property type="entry name" value="TagF_C"/>
</dbReference>
<evidence type="ECO:0000256" key="1">
    <source>
        <dbReference type="ARBA" id="ARBA00004202"/>
    </source>
</evidence>
<dbReference type="SUPFAM" id="SSF53756">
    <property type="entry name" value="UDP-Glycosyltransferase/glycogen phosphorylase"/>
    <property type="match status" value="2"/>
</dbReference>
<sequence>MKKIAILGFNVFAPGGTSRSNINLLEEFGRAGYQITFFNFRQFTRRDLRKLKKENPTVNNVEFLYVADLETHIDFDYFFITRESFFCVAPYIRANSNAIIVGEIHTPLALIEETDLTDYLQYFSCVRVATESIKAEIMRRFHYDRVYVQTVSLEHIANEQAKFDPEIIDENGNVNLIVRSRFDHQKDIPATIKLLDYMVHYLQHNEFRLYITGYGPSGTMYHNLVSYYGLENYIFFNSRTIPNRHIYVSTAFYETLGYSIIEEFAGGHPVIAYPGDDNVTRENFDDFKDVLWIKKDPEIDAPKIIDFIKQPRTEKDYRYNLAQIAKKKGHYVAIFESSTAKFKENIGRIDNEKVTYDQMWEDVQKRTKFDGMRRFRRVYYKVRKVPAVGAIVQQDWIRIPAMKLLSKIVGKTPDYTSNEPIDENKVFIESFHGINFSGDPKYFALEMKQQNPDAEIFVSSRNQLVDMEILSYGFTPIRVGSLRYLEKFQECKYIFINGNSLDKAGKREGQVFIQTWHGFPMKQMVNDLADADQRKKESEAFAPRMQKWDYLTTSSAYNVDLLKSAFRLDDNPNLKVFDNGTPKNEYLLKNSTNTAEKQRIFEKYFNRPYDASKKIVLFCPTWRKGKRKDVSDLDLQAVMQALPEDYLMIVKLHPLESHLRQQYADLNPRIFCFYNELVDIQELYILSDLLISDYSSAIFDYSLLNKPIVVMQEDEAEYAQSIGWYFNIEDKVGLHAENYDTNGLVQAILKAPDTTTASKLIKERLLTNEHVGSTDESLKIIMSGSD</sequence>
<dbReference type="Proteomes" id="UP001596227">
    <property type="component" value="Unassembled WGS sequence"/>
</dbReference>
<evidence type="ECO:0000313" key="8">
    <source>
        <dbReference type="EMBL" id="MFC6295068.1"/>
    </source>
</evidence>
<dbReference type="RefSeq" id="WP_137606809.1">
    <property type="nucleotide sequence ID" value="NZ_BJDH01000003.1"/>
</dbReference>
<organism evidence="8 9">
    <name type="scientific">Lactiplantibacillus daoliensis</name>
    <dbReference type="NCBI Taxonomy" id="2559916"/>
    <lineage>
        <taxon>Bacteria</taxon>
        <taxon>Bacillati</taxon>
        <taxon>Bacillota</taxon>
        <taxon>Bacilli</taxon>
        <taxon>Lactobacillales</taxon>
        <taxon>Lactobacillaceae</taxon>
        <taxon>Lactiplantibacillus</taxon>
    </lineage>
</organism>
<reference evidence="9" key="1">
    <citation type="journal article" date="2019" name="Int. J. Syst. Evol. Microbiol.">
        <title>The Global Catalogue of Microorganisms (GCM) 10K type strain sequencing project: providing services to taxonomists for standard genome sequencing and annotation.</title>
        <authorList>
            <consortium name="The Broad Institute Genomics Platform"/>
            <consortium name="The Broad Institute Genome Sequencing Center for Infectious Disease"/>
            <person name="Wu L."/>
            <person name="Ma J."/>
        </authorList>
    </citation>
    <scope>NUCLEOTIDE SEQUENCE [LARGE SCALE GENOMIC DNA]</scope>
    <source>
        <strain evidence="9">CCM 8934</strain>
    </source>
</reference>
<feature type="domain" description="Glycosyl transferase family 1" evidence="7">
    <location>
        <begin position="168"/>
        <end position="320"/>
    </location>
</feature>
<dbReference type="PANTHER" id="PTHR37316">
    <property type="entry name" value="TEICHOIC ACID GLYCEROL-PHOSPHATE PRIMASE"/>
    <property type="match status" value="1"/>
</dbReference>
<comment type="subcellular location">
    <subcellularLocation>
        <location evidence="1">Cell membrane</location>
        <topology evidence="1">Peripheral membrane protein</topology>
    </subcellularLocation>
</comment>
<dbReference type="InterPro" id="IPR001296">
    <property type="entry name" value="Glyco_trans_1"/>
</dbReference>
<evidence type="ECO:0000313" key="9">
    <source>
        <dbReference type="Proteomes" id="UP001596227"/>
    </source>
</evidence>
<dbReference type="InterPro" id="IPR007554">
    <property type="entry name" value="Glycerophosphate_synth"/>
</dbReference>
<dbReference type="Pfam" id="PF00534">
    <property type="entry name" value="Glycos_transf_1"/>
    <property type="match status" value="1"/>
</dbReference>
<proteinExistence type="inferred from homology"/>
<evidence type="ECO:0000256" key="2">
    <source>
        <dbReference type="ARBA" id="ARBA00010488"/>
    </source>
</evidence>
<keyword evidence="3" id="KW-1003">Cell membrane</keyword>
<evidence type="ECO:0000256" key="6">
    <source>
        <dbReference type="ARBA" id="ARBA00023136"/>
    </source>
</evidence>
<keyword evidence="9" id="KW-1185">Reference proteome</keyword>
<dbReference type="Gene3D" id="3.40.50.11820">
    <property type="match status" value="1"/>
</dbReference>
<evidence type="ECO:0000256" key="3">
    <source>
        <dbReference type="ARBA" id="ARBA00022475"/>
    </source>
</evidence>
<dbReference type="Pfam" id="PF04464">
    <property type="entry name" value="Glyphos_transf"/>
    <property type="match status" value="1"/>
</dbReference>
<accession>A0ABW1UG31</accession>
<dbReference type="Gene3D" id="3.40.50.2000">
    <property type="entry name" value="Glycogen Phosphorylase B"/>
    <property type="match status" value="1"/>
</dbReference>
<keyword evidence="6" id="KW-0472">Membrane</keyword>
<dbReference type="PANTHER" id="PTHR37316:SF3">
    <property type="entry name" value="TEICHOIC ACID GLYCEROL-PHOSPHATE TRANSFERASE"/>
    <property type="match status" value="1"/>
</dbReference>
<gene>
    <name evidence="8" type="ORF">ACFQH1_07620</name>
</gene>
<comment type="caution">
    <text evidence="8">The sequence shown here is derived from an EMBL/GenBank/DDBJ whole genome shotgun (WGS) entry which is preliminary data.</text>
</comment>
<evidence type="ECO:0000256" key="4">
    <source>
        <dbReference type="ARBA" id="ARBA00022679"/>
    </source>
</evidence>
<evidence type="ECO:0000256" key="5">
    <source>
        <dbReference type="ARBA" id="ARBA00022944"/>
    </source>
</evidence>
<keyword evidence="5" id="KW-0777">Teichoic acid biosynthesis</keyword>
<dbReference type="Gene3D" id="3.40.50.12580">
    <property type="match status" value="1"/>
</dbReference>
<evidence type="ECO:0000259" key="7">
    <source>
        <dbReference type="Pfam" id="PF00534"/>
    </source>
</evidence>
<dbReference type="InterPro" id="IPR051612">
    <property type="entry name" value="Teichoic_Acid_Biosynth"/>
</dbReference>
<keyword evidence="4" id="KW-0808">Transferase</keyword>
<protein>
    <submittedName>
        <fullName evidence="8">CDP-glycerol glycerophosphotransferase family protein</fullName>
    </submittedName>
</protein>
<dbReference type="InterPro" id="IPR043149">
    <property type="entry name" value="TagF_N"/>
</dbReference>
<dbReference type="EMBL" id="JBHSSB010000016">
    <property type="protein sequence ID" value="MFC6295068.1"/>
    <property type="molecule type" value="Genomic_DNA"/>
</dbReference>
<comment type="similarity">
    <text evidence="2">Belongs to the CDP-glycerol glycerophosphotransferase family.</text>
</comment>